<dbReference type="EMBL" id="JBBNAE010000010">
    <property type="protein sequence ID" value="KAK9091731.1"/>
    <property type="molecule type" value="Genomic_DNA"/>
</dbReference>
<dbReference type="Proteomes" id="UP001417504">
    <property type="component" value="Unassembled WGS sequence"/>
</dbReference>
<gene>
    <name evidence="1" type="ORF">Sjap_024908</name>
</gene>
<dbReference type="AlphaFoldDB" id="A0AAP0EE76"/>
<organism evidence="1 2">
    <name type="scientific">Stephania japonica</name>
    <dbReference type="NCBI Taxonomy" id="461633"/>
    <lineage>
        <taxon>Eukaryota</taxon>
        <taxon>Viridiplantae</taxon>
        <taxon>Streptophyta</taxon>
        <taxon>Embryophyta</taxon>
        <taxon>Tracheophyta</taxon>
        <taxon>Spermatophyta</taxon>
        <taxon>Magnoliopsida</taxon>
        <taxon>Ranunculales</taxon>
        <taxon>Menispermaceae</taxon>
        <taxon>Menispermoideae</taxon>
        <taxon>Cissampelideae</taxon>
        <taxon>Stephania</taxon>
    </lineage>
</organism>
<evidence type="ECO:0000313" key="1">
    <source>
        <dbReference type="EMBL" id="KAK9091731.1"/>
    </source>
</evidence>
<evidence type="ECO:0000313" key="2">
    <source>
        <dbReference type="Proteomes" id="UP001417504"/>
    </source>
</evidence>
<keyword evidence="2" id="KW-1185">Reference proteome</keyword>
<name>A0AAP0EE76_9MAGN</name>
<sequence>MNHDHHMYVCLVPWASPSPPLIKTLDMTIYNDYVTSYLIIYTSHSHLSWKEHLGFLYLASHNFVSSLFSHLKALIIMALF</sequence>
<reference evidence="1 2" key="1">
    <citation type="submission" date="2024-01" db="EMBL/GenBank/DDBJ databases">
        <title>Genome assemblies of Stephania.</title>
        <authorList>
            <person name="Yang L."/>
        </authorList>
    </citation>
    <scope>NUCLEOTIDE SEQUENCE [LARGE SCALE GENOMIC DNA]</scope>
    <source>
        <strain evidence="1">QJT</strain>
        <tissue evidence="1">Leaf</tissue>
    </source>
</reference>
<accession>A0AAP0EE76</accession>
<protein>
    <submittedName>
        <fullName evidence="1">Uncharacterized protein</fullName>
    </submittedName>
</protein>
<comment type="caution">
    <text evidence="1">The sequence shown here is derived from an EMBL/GenBank/DDBJ whole genome shotgun (WGS) entry which is preliminary data.</text>
</comment>
<proteinExistence type="predicted"/>